<dbReference type="InterPro" id="IPR015421">
    <property type="entry name" value="PyrdxlP-dep_Trfase_major"/>
</dbReference>
<name>A0A450YAP1_9GAMM</name>
<gene>
    <name evidence="1" type="ORF">BECKTC1821D_GA0114238_100513</name>
</gene>
<dbReference type="SUPFAM" id="SSF53383">
    <property type="entry name" value="PLP-dependent transferases"/>
    <property type="match status" value="1"/>
</dbReference>
<keyword evidence="1" id="KW-0032">Aminotransferase</keyword>
<dbReference type="EMBL" id="CAADFS010000005">
    <property type="protein sequence ID" value="VFK38628.1"/>
    <property type="molecule type" value="Genomic_DNA"/>
</dbReference>
<dbReference type="Gene3D" id="3.40.640.10">
    <property type="entry name" value="Type I PLP-dependent aspartate aminotransferase-like (Major domain)"/>
    <property type="match status" value="1"/>
</dbReference>
<dbReference type="GO" id="GO:0008483">
    <property type="term" value="F:transaminase activity"/>
    <property type="evidence" value="ECO:0007669"/>
    <property type="project" value="UniProtKB-KW"/>
</dbReference>
<protein>
    <submittedName>
        <fullName evidence="1">Aspartate/methionine/tyrosine aminotransferase</fullName>
    </submittedName>
</protein>
<keyword evidence="1" id="KW-0808">Transferase</keyword>
<reference evidence="1" key="1">
    <citation type="submission" date="2019-02" db="EMBL/GenBank/DDBJ databases">
        <authorList>
            <person name="Gruber-Vodicka R. H."/>
            <person name="Seah K. B. B."/>
        </authorList>
    </citation>
    <scope>NUCLEOTIDE SEQUENCE</scope>
    <source>
        <strain evidence="1">BECK_BZ123</strain>
    </source>
</reference>
<dbReference type="InterPro" id="IPR015424">
    <property type="entry name" value="PyrdxlP-dep_Trfase"/>
</dbReference>
<evidence type="ECO:0000313" key="1">
    <source>
        <dbReference type="EMBL" id="VFK38628.1"/>
    </source>
</evidence>
<sequence>MNIFESLLRKHHELDFAIRDRKGKVFYSDWDCDHPWVNSYLQGIDTRLTKESDIHLYKFYEDDEEIISKTSEFHSVREGLNYSSKSLLIGDGSTPLISSFLIWLYERGIKDLFYIPPLYYTFYYFAKLFGLNLHPISNRHPFEKGFQYNLPSKSCYLIVTDPIWYAGISLQENLISDLVKWQEKTESFIFVDGSFQYCNWNGRQKELTASFNSEQTIRLICPTKILAIHGFRFSYLLMPEWIRNDIRYIFANTHGSTTAHNIRFAKRAMSILDSDLSNSDLIAYIRDRYSFLIENGWLRSELSPDSGYFVFSEPTKKSLSYPQLSMGGDFFEQPRYKNYIRFNLLAPDMHKHIYSMME</sequence>
<organism evidence="1">
    <name type="scientific">Candidatus Kentrum sp. TC</name>
    <dbReference type="NCBI Taxonomy" id="2126339"/>
    <lineage>
        <taxon>Bacteria</taxon>
        <taxon>Pseudomonadati</taxon>
        <taxon>Pseudomonadota</taxon>
        <taxon>Gammaproteobacteria</taxon>
        <taxon>Candidatus Kentrum</taxon>
    </lineage>
</organism>
<proteinExistence type="predicted"/>
<dbReference type="AlphaFoldDB" id="A0A450YAP1"/>
<accession>A0A450YAP1</accession>